<accession>A0A553SPD2</accession>
<gene>
    <name evidence="2" type="ORF">CEQ21_26095</name>
</gene>
<comment type="caution">
    <text evidence="2">The sequence shown here is derived from an EMBL/GenBank/DDBJ whole genome shotgun (WGS) entry which is preliminary data.</text>
</comment>
<reference evidence="3" key="1">
    <citation type="submission" date="2018-10" db="EMBL/GenBank/DDBJ databases">
        <title>FDA dAtabase for Regulatory Grade micrObial Sequences (FDA-ARGOS): Supporting development and validation of Infectious Disease Dx tests.</title>
        <authorList>
            <person name="Minogue T."/>
            <person name="Wolcott M."/>
            <person name="Wasieloski L."/>
            <person name="Aguilar W."/>
            <person name="Moore D."/>
            <person name="Tallon L."/>
            <person name="Sadzewicz L."/>
            <person name="Sengamalay N."/>
            <person name="Ott S."/>
            <person name="Godinez A."/>
            <person name="Nagaraj S."/>
            <person name="Vavikolanu K."/>
            <person name="Vyas G."/>
            <person name="Nadendla S."/>
            <person name="George J."/>
            <person name="Sichtig H."/>
        </authorList>
    </citation>
    <scope>NUCLEOTIDE SEQUENCE [LARGE SCALE GENOMIC DNA]</scope>
    <source>
        <strain evidence="3">FDAARGOS_343</strain>
    </source>
</reference>
<protein>
    <submittedName>
        <fullName evidence="2">Uncharacterized protein</fullName>
    </submittedName>
</protein>
<feature type="compositionally biased region" description="Polar residues" evidence="1">
    <location>
        <begin position="110"/>
        <end position="133"/>
    </location>
</feature>
<dbReference type="EMBL" id="RIBP01000004">
    <property type="protein sequence ID" value="TRZ38841.1"/>
    <property type="molecule type" value="Genomic_DNA"/>
</dbReference>
<evidence type="ECO:0000256" key="1">
    <source>
        <dbReference type="SAM" id="MobiDB-lite"/>
    </source>
</evidence>
<sequence length="140" mass="15657">MSEKQLHPSVQQFKDFVKTQPHLIQEVRRGDTTWQRLFEDWYLLGEEDTRFSSTLSAGQEAGKQEESGTDSSKSVWMSTVMNSLKNMDQNQVQGYIANISQALGTLQGVISQFSPSSGGSQNTSTKTTQQPTGPFSFRKD</sequence>
<evidence type="ECO:0000313" key="3">
    <source>
        <dbReference type="Proteomes" id="UP000319837"/>
    </source>
</evidence>
<name>A0A553SPD2_NIACI</name>
<dbReference type="Pfam" id="PF14071">
    <property type="entry name" value="YlbD_coat"/>
    <property type="match status" value="1"/>
</dbReference>
<dbReference type="RefSeq" id="WP_185767049.1">
    <property type="nucleotide sequence ID" value="NZ_RIBP01000004.1"/>
</dbReference>
<dbReference type="AlphaFoldDB" id="A0A553SPD2"/>
<feature type="region of interest" description="Disordered" evidence="1">
    <location>
        <begin position="110"/>
        <end position="140"/>
    </location>
</feature>
<proteinExistence type="predicted"/>
<dbReference type="Proteomes" id="UP000319837">
    <property type="component" value="Unassembled WGS sequence"/>
</dbReference>
<organism evidence="2 3">
    <name type="scientific">Niallia circulans</name>
    <name type="common">Bacillus circulans</name>
    <dbReference type="NCBI Taxonomy" id="1397"/>
    <lineage>
        <taxon>Bacteria</taxon>
        <taxon>Bacillati</taxon>
        <taxon>Bacillota</taxon>
        <taxon>Bacilli</taxon>
        <taxon>Bacillales</taxon>
        <taxon>Bacillaceae</taxon>
        <taxon>Niallia</taxon>
    </lineage>
</organism>
<feature type="region of interest" description="Disordered" evidence="1">
    <location>
        <begin position="53"/>
        <end position="75"/>
    </location>
</feature>
<dbReference type="InterPro" id="IPR025953">
    <property type="entry name" value="YlbD_coat"/>
</dbReference>
<evidence type="ECO:0000313" key="2">
    <source>
        <dbReference type="EMBL" id="TRZ38841.1"/>
    </source>
</evidence>